<evidence type="ECO:0000313" key="2">
    <source>
        <dbReference type="Proteomes" id="UP000247609"/>
    </source>
</evidence>
<proteinExistence type="predicted"/>
<dbReference type="EMBL" id="NOXG01000038">
    <property type="protein sequence ID" value="PYD74558.1"/>
    <property type="molecule type" value="Genomic_DNA"/>
</dbReference>
<comment type="caution">
    <text evidence="1">The sequence shown here is derived from an EMBL/GenBank/DDBJ whole genome shotgun (WGS) entry which is preliminary data.</text>
</comment>
<protein>
    <submittedName>
        <fullName evidence="1">Uncharacterized protein</fullName>
    </submittedName>
</protein>
<organism evidence="1 2">
    <name type="scientific">Novacetimonas pomaceti</name>
    <dbReference type="NCBI Taxonomy" id="2021998"/>
    <lineage>
        <taxon>Bacteria</taxon>
        <taxon>Pseudomonadati</taxon>
        <taxon>Pseudomonadota</taxon>
        <taxon>Alphaproteobacteria</taxon>
        <taxon>Acetobacterales</taxon>
        <taxon>Acetobacteraceae</taxon>
        <taxon>Novacetimonas</taxon>
    </lineage>
</organism>
<reference evidence="1 2" key="1">
    <citation type="submission" date="2017-07" db="EMBL/GenBank/DDBJ databases">
        <title>A draft genome sequence of Komagataeibacter sp. T5K1.</title>
        <authorList>
            <person name="Skraban J."/>
            <person name="Cleenwerck I."/>
            <person name="Vandamme P."/>
            <person name="Trcek J."/>
        </authorList>
    </citation>
    <scope>NUCLEOTIDE SEQUENCE [LARGE SCALE GENOMIC DNA]</scope>
    <source>
        <strain evidence="1 2">T5K1</strain>
    </source>
</reference>
<sequence length="354" mass="39853">MEMSRIIFQRLINHAKASDTLVMNADKGRYIKRYSDPDAELMAKAAVRDKRTITRQMRAVMFEYNERRYYAFFGFTFSCGVPSRMPEGLTELDATPGLFAIAVTETDVIVRATPAEIRDIIEEEYIGHDHYIGHDLNDVANLFPSAIFVEADTNYDYTEDIDRVIGAMVAATYIDGPIAFDKDTLGAAGALFTSGSKFIPFDKALQGILSISWSGFYIELYRCIEQLYPVPRLVDLLQEWSSSQSFCDLANLLQTRLGWRPREDESLIKLIAACSESIASNLIAAFDIQFDEKSTPSEIAGRQVYAMRNGLVHFRNNHGIPPLSDERWNAIIVAMIALVTAAYTEFGLKYHQGS</sequence>
<name>A0A318QAV9_9PROT</name>
<accession>A0A318QAV9</accession>
<dbReference type="Proteomes" id="UP000247609">
    <property type="component" value="Unassembled WGS sequence"/>
</dbReference>
<dbReference type="AlphaFoldDB" id="A0A318QAV9"/>
<evidence type="ECO:0000313" key="1">
    <source>
        <dbReference type="EMBL" id="PYD74558.1"/>
    </source>
</evidence>
<gene>
    <name evidence="1" type="ORF">CFR71_14180</name>
</gene>